<evidence type="ECO:0000259" key="1">
    <source>
        <dbReference type="Pfam" id="PF06985"/>
    </source>
</evidence>
<dbReference type="AlphaFoldDB" id="A0A2J6PDR2"/>
<reference evidence="2 3" key="1">
    <citation type="submission" date="2016-05" db="EMBL/GenBank/DDBJ databases">
        <title>A degradative enzymes factory behind the ericoid mycorrhizal symbiosis.</title>
        <authorList>
            <consortium name="DOE Joint Genome Institute"/>
            <person name="Martino E."/>
            <person name="Morin E."/>
            <person name="Grelet G."/>
            <person name="Kuo A."/>
            <person name="Kohler A."/>
            <person name="Daghino S."/>
            <person name="Barry K."/>
            <person name="Choi C."/>
            <person name="Cichocki N."/>
            <person name="Clum A."/>
            <person name="Copeland A."/>
            <person name="Hainaut M."/>
            <person name="Haridas S."/>
            <person name="Labutti K."/>
            <person name="Lindquist E."/>
            <person name="Lipzen A."/>
            <person name="Khouja H.-R."/>
            <person name="Murat C."/>
            <person name="Ohm R."/>
            <person name="Olson A."/>
            <person name="Spatafora J."/>
            <person name="Veneault-Fourrey C."/>
            <person name="Henrissat B."/>
            <person name="Grigoriev I."/>
            <person name="Martin F."/>
            <person name="Perotto S."/>
        </authorList>
    </citation>
    <scope>NUCLEOTIDE SEQUENCE [LARGE SCALE GENOMIC DNA]</scope>
    <source>
        <strain evidence="2 3">UAMH 7357</strain>
    </source>
</reference>
<dbReference type="PANTHER" id="PTHR33112">
    <property type="entry name" value="DOMAIN PROTEIN, PUTATIVE-RELATED"/>
    <property type="match status" value="1"/>
</dbReference>
<evidence type="ECO:0000313" key="3">
    <source>
        <dbReference type="Proteomes" id="UP000235672"/>
    </source>
</evidence>
<dbReference type="Proteomes" id="UP000235672">
    <property type="component" value="Unassembled WGS sequence"/>
</dbReference>
<name>A0A2J6PDR2_9HELO</name>
<dbReference type="EMBL" id="KZ613562">
    <property type="protein sequence ID" value="PMD12172.1"/>
    <property type="molecule type" value="Genomic_DNA"/>
</dbReference>
<dbReference type="Pfam" id="PF06985">
    <property type="entry name" value="HET"/>
    <property type="match status" value="1"/>
</dbReference>
<gene>
    <name evidence="2" type="ORF">NA56DRAFT_652695</name>
</gene>
<protein>
    <recommendedName>
        <fullName evidence="1">Heterokaryon incompatibility domain-containing protein</fullName>
    </recommendedName>
</protein>
<dbReference type="OrthoDB" id="5428863at2759"/>
<evidence type="ECO:0000313" key="2">
    <source>
        <dbReference type="EMBL" id="PMD12172.1"/>
    </source>
</evidence>
<sequence length="103" mass="11940">MIDTIIITSTTSHKYFAFSYVWGDAAQVVLTRQNVDTWMQPGGLRQVWHSISRVIREAIQLISEVDLYDTRYLWVDSLCILSNDQEHKHTQSARWMPVTGKPS</sequence>
<dbReference type="PANTHER" id="PTHR33112:SF12">
    <property type="entry name" value="HETEROKARYON INCOMPATIBILITY DOMAIN-CONTAINING PROTEIN"/>
    <property type="match status" value="1"/>
</dbReference>
<organism evidence="2 3">
    <name type="scientific">Hyaloscypha hepaticicola</name>
    <dbReference type="NCBI Taxonomy" id="2082293"/>
    <lineage>
        <taxon>Eukaryota</taxon>
        <taxon>Fungi</taxon>
        <taxon>Dikarya</taxon>
        <taxon>Ascomycota</taxon>
        <taxon>Pezizomycotina</taxon>
        <taxon>Leotiomycetes</taxon>
        <taxon>Helotiales</taxon>
        <taxon>Hyaloscyphaceae</taxon>
        <taxon>Hyaloscypha</taxon>
    </lineage>
</organism>
<dbReference type="STRING" id="1745343.A0A2J6PDR2"/>
<accession>A0A2J6PDR2</accession>
<proteinExistence type="predicted"/>
<feature type="domain" description="Heterokaryon incompatibility" evidence="1">
    <location>
        <begin position="15"/>
        <end position="93"/>
    </location>
</feature>
<dbReference type="InterPro" id="IPR010730">
    <property type="entry name" value="HET"/>
</dbReference>
<keyword evidence="3" id="KW-1185">Reference proteome</keyword>